<proteinExistence type="predicted"/>
<protein>
    <submittedName>
        <fullName evidence="1">Uncharacterized protein</fullName>
    </submittedName>
</protein>
<evidence type="ECO:0000313" key="2">
    <source>
        <dbReference type="Proteomes" id="UP000033618"/>
    </source>
</evidence>
<dbReference type="EMBL" id="LAQU01000146">
    <property type="protein sequence ID" value="KKB60876.1"/>
    <property type="molecule type" value="Genomic_DNA"/>
</dbReference>
<evidence type="ECO:0000313" key="1">
    <source>
        <dbReference type="EMBL" id="KKB60876.1"/>
    </source>
</evidence>
<accession>A0A0F5JSP6</accession>
<name>A0A0F5JSP6_9BURK</name>
<dbReference type="AlphaFoldDB" id="A0A0F5JSP6"/>
<comment type="caution">
    <text evidence="1">The sequence shown here is derived from an EMBL/GenBank/DDBJ whole genome shotgun (WGS) entry which is preliminary data.</text>
</comment>
<dbReference type="Proteomes" id="UP000033618">
    <property type="component" value="Unassembled WGS sequence"/>
</dbReference>
<reference evidence="1 2" key="1">
    <citation type="submission" date="2015-03" db="EMBL/GenBank/DDBJ databases">
        <title>Draft Genome Sequence of Burkholderia andropogonis type strain ICMP2807, isolated from Sorghum bicolor.</title>
        <authorList>
            <person name="Lopes-Santos L."/>
            <person name="Castro D.B."/>
            <person name="Ottoboni L.M."/>
            <person name="Park D."/>
            <person name="Weirc B.S."/>
            <person name="Destefano S.A."/>
        </authorList>
    </citation>
    <scope>NUCLEOTIDE SEQUENCE [LARGE SCALE GENOMIC DNA]</scope>
    <source>
        <strain evidence="1 2">ICMP2807</strain>
    </source>
</reference>
<gene>
    <name evidence="1" type="ORF">WM40_26615</name>
</gene>
<dbReference type="PATRIC" id="fig|28092.6.peg.6294"/>
<keyword evidence="2" id="KW-1185">Reference proteome</keyword>
<sequence>MHLPRIAHEQLRTKSCLQLADLATDMGDRYVKMSSGTGECAAFNNSNELKHSFKRTHICHSAKMFVSKDTL</sequence>
<organism evidence="1 2">
    <name type="scientific">Robbsia andropogonis</name>
    <dbReference type="NCBI Taxonomy" id="28092"/>
    <lineage>
        <taxon>Bacteria</taxon>
        <taxon>Pseudomonadati</taxon>
        <taxon>Pseudomonadota</taxon>
        <taxon>Betaproteobacteria</taxon>
        <taxon>Burkholderiales</taxon>
        <taxon>Burkholderiaceae</taxon>
        <taxon>Robbsia</taxon>
    </lineage>
</organism>